<dbReference type="InterPro" id="IPR001647">
    <property type="entry name" value="HTH_TetR"/>
</dbReference>
<dbReference type="PROSITE" id="PS50977">
    <property type="entry name" value="HTH_TETR_2"/>
    <property type="match status" value="1"/>
</dbReference>
<dbReference type="EMBL" id="CP094533">
    <property type="protein sequence ID" value="UOE27073.1"/>
    <property type="molecule type" value="Genomic_DNA"/>
</dbReference>
<dbReference type="Gene3D" id="1.10.357.10">
    <property type="entry name" value="Tetracycline Repressor, domain 2"/>
    <property type="match status" value="1"/>
</dbReference>
<keyword evidence="1" id="KW-0805">Transcription regulation</keyword>
<feature type="region of interest" description="Disordered" evidence="5">
    <location>
        <begin position="1"/>
        <end position="21"/>
    </location>
</feature>
<dbReference type="PANTHER" id="PTHR30055:SF238">
    <property type="entry name" value="MYCOFACTOCIN BIOSYNTHESIS TRANSCRIPTIONAL REGULATOR MFTR-RELATED"/>
    <property type="match status" value="1"/>
</dbReference>
<dbReference type="Proteomes" id="UP000831304">
    <property type="component" value="Chromosome"/>
</dbReference>
<dbReference type="PANTHER" id="PTHR30055">
    <property type="entry name" value="HTH-TYPE TRANSCRIPTIONAL REGULATOR RUTR"/>
    <property type="match status" value="1"/>
</dbReference>
<evidence type="ECO:0000256" key="5">
    <source>
        <dbReference type="SAM" id="MobiDB-lite"/>
    </source>
</evidence>
<feature type="domain" description="HTH tetR-type" evidence="6">
    <location>
        <begin position="21"/>
        <end position="81"/>
    </location>
</feature>
<sequence length="215" mass="23494">MSEHAAHSEAQSVGLRERRRQTTRRELAAAALELFERQGLHGTTTDDIARLAGISPRTFFRYAETKEHAMFLGDDGFEDFLAQVATGIRGGARPVDAIEAAQIAVLRGFDAESSDRQHEMLRVRRLIISEPSLLSLALAADAAKGESLLEVLTTEAPDIGELEARALVAALTATMRLAFDEWVRRAEAGETASVHALHEHIQRSLVGHFSERASG</sequence>
<proteinExistence type="predicted"/>
<evidence type="ECO:0000256" key="4">
    <source>
        <dbReference type="PROSITE-ProRule" id="PRU00335"/>
    </source>
</evidence>
<keyword evidence="2 4" id="KW-0238">DNA-binding</keyword>
<organism evidence="7 8">
    <name type="scientific">Agromyces soli</name>
    <dbReference type="NCBI Taxonomy" id="659012"/>
    <lineage>
        <taxon>Bacteria</taxon>
        <taxon>Bacillati</taxon>
        <taxon>Actinomycetota</taxon>
        <taxon>Actinomycetes</taxon>
        <taxon>Micrococcales</taxon>
        <taxon>Microbacteriaceae</taxon>
        <taxon>Agromyces</taxon>
    </lineage>
</organism>
<dbReference type="RefSeq" id="WP_243569932.1">
    <property type="nucleotide sequence ID" value="NZ_BAAARD010000002.1"/>
</dbReference>
<evidence type="ECO:0000256" key="2">
    <source>
        <dbReference type="ARBA" id="ARBA00023125"/>
    </source>
</evidence>
<evidence type="ECO:0000256" key="3">
    <source>
        <dbReference type="ARBA" id="ARBA00023163"/>
    </source>
</evidence>
<gene>
    <name evidence="7" type="ORF">MTP13_04615</name>
</gene>
<reference evidence="7 8" key="1">
    <citation type="submission" date="2022-03" db="EMBL/GenBank/DDBJ databases">
        <title>Agromyces sp. isolated from the gut of P. brevitarsis seulensis larvae.</title>
        <authorList>
            <person name="Won M."/>
            <person name="Kwon S.-W."/>
        </authorList>
    </citation>
    <scope>NUCLEOTIDE SEQUENCE [LARGE SCALE GENOMIC DNA]</scope>
    <source>
        <strain evidence="7 8">KACC 16215</strain>
    </source>
</reference>
<evidence type="ECO:0000313" key="8">
    <source>
        <dbReference type="Proteomes" id="UP000831304"/>
    </source>
</evidence>
<feature type="DNA-binding region" description="H-T-H motif" evidence="4">
    <location>
        <begin position="44"/>
        <end position="63"/>
    </location>
</feature>
<dbReference type="SUPFAM" id="SSF46689">
    <property type="entry name" value="Homeodomain-like"/>
    <property type="match status" value="1"/>
</dbReference>
<dbReference type="InterPro" id="IPR050109">
    <property type="entry name" value="HTH-type_TetR-like_transc_reg"/>
</dbReference>
<protein>
    <submittedName>
        <fullName evidence="7">TetR/AcrR family transcriptional regulator</fullName>
    </submittedName>
</protein>
<keyword evidence="8" id="KW-1185">Reference proteome</keyword>
<name>A0ABY4AVA5_9MICO</name>
<evidence type="ECO:0000313" key="7">
    <source>
        <dbReference type="EMBL" id="UOE27073.1"/>
    </source>
</evidence>
<dbReference type="Pfam" id="PF00440">
    <property type="entry name" value="TetR_N"/>
    <property type="match status" value="1"/>
</dbReference>
<evidence type="ECO:0000259" key="6">
    <source>
        <dbReference type="PROSITE" id="PS50977"/>
    </source>
</evidence>
<evidence type="ECO:0000256" key="1">
    <source>
        <dbReference type="ARBA" id="ARBA00023015"/>
    </source>
</evidence>
<dbReference type="InterPro" id="IPR009057">
    <property type="entry name" value="Homeodomain-like_sf"/>
</dbReference>
<keyword evidence="3" id="KW-0804">Transcription</keyword>
<accession>A0ABY4AVA5</accession>